<keyword evidence="3" id="KW-1185">Reference proteome</keyword>
<gene>
    <name evidence="2" type="ORF">GWI33_019135</name>
</gene>
<organism evidence="2 3">
    <name type="scientific">Rhynchophorus ferrugineus</name>
    <name type="common">Red palm weevil</name>
    <name type="synonym">Curculio ferrugineus</name>
    <dbReference type="NCBI Taxonomy" id="354439"/>
    <lineage>
        <taxon>Eukaryota</taxon>
        <taxon>Metazoa</taxon>
        <taxon>Ecdysozoa</taxon>
        <taxon>Arthropoda</taxon>
        <taxon>Hexapoda</taxon>
        <taxon>Insecta</taxon>
        <taxon>Pterygota</taxon>
        <taxon>Neoptera</taxon>
        <taxon>Endopterygota</taxon>
        <taxon>Coleoptera</taxon>
        <taxon>Polyphaga</taxon>
        <taxon>Cucujiformia</taxon>
        <taxon>Curculionidae</taxon>
        <taxon>Dryophthorinae</taxon>
        <taxon>Rhynchophorus</taxon>
    </lineage>
</organism>
<accession>A0A834M5K8</accession>
<evidence type="ECO:0000256" key="1">
    <source>
        <dbReference type="SAM" id="MobiDB-lite"/>
    </source>
</evidence>
<name>A0A834M5K8_RHYFE</name>
<proteinExistence type="predicted"/>
<feature type="region of interest" description="Disordered" evidence="1">
    <location>
        <begin position="74"/>
        <end position="95"/>
    </location>
</feature>
<dbReference type="Proteomes" id="UP000625711">
    <property type="component" value="Unassembled WGS sequence"/>
</dbReference>
<evidence type="ECO:0000313" key="3">
    <source>
        <dbReference type="Proteomes" id="UP000625711"/>
    </source>
</evidence>
<dbReference type="EMBL" id="JAACXV010014401">
    <property type="protein sequence ID" value="KAF7267645.1"/>
    <property type="molecule type" value="Genomic_DNA"/>
</dbReference>
<sequence length="95" mass="10240">MEPLGCNNHLMVLNAEPEFLSCRRHTVAIGQPQTRALRGHSLLIAPGPSTLVFSISLSHSPVFRSQTGERTLIPERGARRRGGNPGGGWNDVGSL</sequence>
<dbReference type="AlphaFoldDB" id="A0A834M5K8"/>
<comment type="caution">
    <text evidence="2">The sequence shown here is derived from an EMBL/GenBank/DDBJ whole genome shotgun (WGS) entry which is preliminary data.</text>
</comment>
<evidence type="ECO:0000313" key="2">
    <source>
        <dbReference type="EMBL" id="KAF7267645.1"/>
    </source>
</evidence>
<reference evidence="2" key="1">
    <citation type="submission" date="2020-08" db="EMBL/GenBank/DDBJ databases">
        <title>Genome sequencing and assembly of the red palm weevil Rhynchophorus ferrugineus.</title>
        <authorList>
            <person name="Dias G.B."/>
            <person name="Bergman C.M."/>
            <person name="Manee M."/>
        </authorList>
    </citation>
    <scope>NUCLEOTIDE SEQUENCE</scope>
    <source>
        <strain evidence="2">AA-2017</strain>
        <tissue evidence="2">Whole larva</tissue>
    </source>
</reference>
<protein>
    <submittedName>
        <fullName evidence="2">Uncharacterized protein</fullName>
    </submittedName>
</protein>
<feature type="compositionally biased region" description="Gly residues" evidence="1">
    <location>
        <begin position="83"/>
        <end position="95"/>
    </location>
</feature>